<evidence type="ECO:0000313" key="13">
    <source>
        <dbReference type="Proteomes" id="UP000001640"/>
    </source>
</evidence>
<dbReference type="GO" id="GO:0005634">
    <property type="term" value="C:nucleus"/>
    <property type="evidence" value="ECO:0007669"/>
    <property type="project" value="UniProtKB-SubCell"/>
</dbReference>
<feature type="region of interest" description="Disordered" evidence="11">
    <location>
        <begin position="1"/>
        <end position="25"/>
    </location>
</feature>
<evidence type="ECO:0000256" key="7">
    <source>
        <dbReference type="ARBA" id="ARBA00023054"/>
    </source>
</evidence>
<dbReference type="Pfam" id="PF11544">
    <property type="entry name" value="Spc42p"/>
    <property type="match status" value="1"/>
</dbReference>
<comment type="subcellular location">
    <subcellularLocation>
        <location evidence="3">Cytoplasm</location>
        <location evidence="3">Cytoskeleton</location>
        <location evidence="3">Microtubule organizing center</location>
        <location evidence="3">Spindle pole body</location>
    </subcellularLocation>
    <subcellularLocation>
        <location evidence="2">Nucleus</location>
    </subcellularLocation>
</comment>
<gene>
    <name evidence="12" type="primary">NCAS0A04720</name>
    <name evidence="12" type="ordered locus">NCAS_0A04720</name>
</gene>
<keyword evidence="8" id="KW-0206">Cytoskeleton</keyword>
<evidence type="ECO:0000256" key="4">
    <source>
        <dbReference type="ARBA" id="ARBA00006867"/>
    </source>
</evidence>
<comment type="similarity">
    <text evidence="4">Belongs to the SPC42 family.</text>
</comment>
<dbReference type="HOGENOM" id="CLU_921637_0_0_1"/>
<dbReference type="GO" id="GO:0005816">
    <property type="term" value="C:spindle pole body"/>
    <property type="evidence" value="ECO:0007669"/>
    <property type="project" value="UniProtKB-SubCell"/>
</dbReference>
<dbReference type="STRING" id="1064592.G0V6D8"/>
<dbReference type="InterPro" id="IPR021611">
    <property type="entry name" value="Spc42"/>
</dbReference>
<feature type="coiled-coil region" evidence="10">
    <location>
        <begin position="52"/>
        <end position="121"/>
    </location>
</feature>
<proteinExistence type="inferred from homology"/>
<comment type="function">
    <text evidence="1">Forms a polymeric layer at the periphery of the spindle pole body (SPB) central plaque which has an essential function during SPB duplication and may facilitate attachment of the SPB to the nuclear membrane.</text>
</comment>
<dbReference type="FunCoup" id="G0V6D8">
    <property type="interactions" value="211"/>
</dbReference>
<keyword evidence="9" id="KW-0539">Nucleus</keyword>
<dbReference type="GeneID" id="96900515"/>
<keyword evidence="6" id="KW-0963">Cytoplasm</keyword>
<feature type="compositionally biased region" description="Basic and acidic residues" evidence="11">
    <location>
        <begin position="1"/>
        <end position="15"/>
    </location>
</feature>
<organism evidence="12 13">
    <name type="scientific">Naumovozyma castellii</name>
    <name type="common">Yeast</name>
    <name type="synonym">Saccharomyces castellii</name>
    <dbReference type="NCBI Taxonomy" id="27288"/>
    <lineage>
        <taxon>Eukaryota</taxon>
        <taxon>Fungi</taxon>
        <taxon>Dikarya</taxon>
        <taxon>Ascomycota</taxon>
        <taxon>Saccharomycotina</taxon>
        <taxon>Saccharomycetes</taxon>
        <taxon>Saccharomycetales</taxon>
        <taxon>Saccharomycetaceae</taxon>
        <taxon>Naumovozyma</taxon>
    </lineage>
</organism>
<evidence type="ECO:0000256" key="11">
    <source>
        <dbReference type="SAM" id="MobiDB-lite"/>
    </source>
</evidence>
<name>G0V6D8_NAUCA</name>
<evidence type="ECO:0000313" key="12">
    <source>
        <dbReference type="EMBL" id="CCC67030.1"/>
    </source>
</evidence>
<evidence type="ECO:0000256" key="3">
    <source>
        <dbReference type="ARBA" id="ARBA00004317"/>
    </source>
</evidence>
<dbReference type="AlphaFoldDB" id="G0V6D8"/>
<evidence type="ECO:0000256" key="9">
    <source>
        <dbReference type="ARBA" id="ARBA00023242"/>
    </source>
</evidence>
<evidence type="ECO:0000256" key="8">
    <source>
        <dbReference type="ARBA" id="ARBA00023212"/>
    </source>
</evidence>
<dbReference type="InParanoid" id="G0V6D8"/>
<keyword evidence="7 10" id="KW-0175">Coiled coil</keyword>
<dbReference type="OMA" id="HNHATHR"/>
<accession>G0V6D8</accession>
<protein>
    <recommendedName>
        <fullName evidence="5">Spindle pole body component SPC42</fullName>
    </recommendedName>
</protein>
<sequence>MEEKGEAHMFRDRRGNISPTPQRYGTEKYARYGLRKTDELLPEESRLSNDAINELIDMNRQLKKTLRDREDELDRYGRLTESLQSKLIKYTNLNNKLEREKIELELENEKLIDINERLTNDLRTTSVAGDLKYSQKTRKGDDENTDDIFIPKRGHTFKDTTESNNTDLRKGSAEVLNKKLDTLIEYLSEDKFGAKTGNSRQKERHDHWRLTDDDDDDIITRESLEIKNLEDQVEELRKKTLLKQENELRKISLSNELLELATKLSSDTTLGDDEVNGLKKHKRHNRDHIRCTGCHDDENEKT</sequence>
<evidence type="ECO:0000256" key="5">
    <source>
        <dbReference type="ARBA" id="ARBA00019821"/>
    </source>
</evidence>
<dbReference type="KEGG" id="ncs:NCAS_0A04720"/>
<dbReference type="OrthoDB" id="4061426at2759"/>
<evidence type="ECO:0000256" key="2">
    <source>
        <dbReference type="ARBA" id="ARBA00004123"/>
    </source>
</evidence>
<reference key="2">
    <citation type="submission" date="2011-08" db="EMBL/GenBank/DDBJ databases">
        <title>Genome sequence of Naumovozyma castellii.</title>
        <authorList>
            <person name="Gordon J.L."/>
            <person name="Armisen D."/>
            <person name="Proux-Wera E."/>
            <person name="OhEigeartaigh S.S."/>
            <person name="Byrne K.P."/>
            <person name="Wolfe K.H."/>
        </authorList>
    </citation>
    <scope>NUCLEOTIDE SEQUENCE</scope>
    <source>
        <strain>Type strain:CBS 4309</strain>
    </source>
</reference>
<feature type="coiled-coil region" evidence="10">
    <location>
        <begin position="219"/>
        <end position="246"/>
    </location>
</feature>
<evidence type="ECO:0000256" key="10">
    <source>
        <dbReference type="SAM" id="Coils"/>
    </source>
</evidence>
<evidence type="ECO:0000256" key="6">
    <source>
        <dbReference type="ARBA" id="ARBA00022490"/>
    </source>
</evidence>
<reference evidence="12 13" key="1">
    <citation type="journal article" date="2011" name="Proc. Natl. Acad. Sci. U.S.A.">
        <title>Evolutionary erosion of yeast sex chromosomes by mating-type switching accidents.</title>
        <authorList>
            <person name="Gordon J.L."/>
            <person name="Armisen D."/>
            <person name="Proux-Wera E."/>
            <person name="Oheigeartaigh S.S."/>
            <person name="Byrne K.P."/>
            <person name="Wolfe K.H."/>
        </authorList>
    </citation>
    <scope>NUCLEOTIDE SEQUENCE [LARGE SCALE GENOMIC DNA]</scope>
    <source>
        <strain evidence="13">ATCC 76901 / BCRC 22586 / CBS 4309 / NBRC 1992 / NRRL Y-12630</strain>
    </source>
</reference>
<dbReference type="eggNOG" id="ENOG502RYX7">
    <property type="taxonomic scope" value="Eukaryota"/>
</dbReference>
<dbReference type="Proteomes" id="UP000001640">
    <property type="component" value="Chromosome 1"/>
</dbReference>
<keyword evidence="13" id="KW-1185">Reference proteome</keyword>
<dbReference type="EMBL" id="HE576752">
    <property type="protein sequence ID" value="CCC67030.1"/>
    <property type="molecule type" value="Genomic_DNA"/>
</dbReference>
<evidence type="ECO:0000256" key="1">
    <source>
        <dbReference type="ARBA" id="ARBA00003620"/>
    </source>
</evidence>
<dbReference type="RefSeq" id="XP_003673417.1">
    <property type="nucleotide sequence ID" value="XM_003673369.1"/>
</dbReference>